<dbReference type="InterPro" id="IPR036890">
    <property type="entry name" value="HATPase_C_sf"/>
</dbReference>
<evidence type="ECO:0000256" key="3">
    <source>
        <dbReference type="ARBA" id="ARBA00022553"/>
    </source>
</evidence>
<dbReference type="InterPro" id="IPR005467">
    <property type="entry name" value="His_kinase_dom"/>
</dbReference>
<dbReference type="PROSITE" id="PS50109">
    <property type="entry name" value="HIS_KIN"/>
    <property type="match status" value="1"/>
</dbReference>
<dbReference type="SUPFAM" id="SSF52172">
    <property type="entry name" value="CheY-like"/>
    <property type="match status" value="1"/>
</dbReference>
<keyword evidence="5" id="KW-0418">Kinase</keyword>
<dbReference type="SUPFAM" id="SSF47384">
    <property type="entry name" value="Homodimeric domain of signal transducing histidine kinase"/>
    <property type="match status" value="1"/>
</dbReference>
<dbReference type="PROSITE" id="PS50110">
    <property type="entry name" value="RESPONSE_REGULATORY"/>
    <property type="match status" value="1"/>
</dbReference>
<dbReference type="Gene3D" id="3.30.565.10">
    <property type="entry name" value="Histidine kinase-like ATPase, C-terminal domain"/>
    <property type="match status" value="1"/>
</dbReference>
<dbReference type="SMART" id="SM00387">
    <property type="entry name" value="HATPase_c"/>
    <property type="match status" value="1"/>
</dbReference>
<feature type="transmembrane region" description="Helical" evidence="8">
    <location>
        <begin position="129"/>
        <end position="148"/>
    </location>
</feature>
<dbReference type="InterPro" id="IPR011006">
    <property type="entry name" value="CheY-like_superfamily"/>
</dbReference>
<feature type="transmembrane region" description="Helical" evidence="8">
    <location>
        <begin position="183"/>
        <end position="203"/>
    </location>
</feature>
<evidence type="ECO:0000313" key="11">
    <source>
        <dbReference type="EMBL" id="GLS00491.1"/>
    </source>
</evidence>
<evidence type="ECO:0000256" key="6">
    <source>
        <dbReference type="PROSITE-ProRule" id="PRU00169"/>
    </source>
</evidence>
<dbReference type="InterPro" id="IPR003594">
    <property type="entry name" value="HATPase_dom"/>
</dbReference>
<feature type="modified residue" description="4-aspartylphosphate" evidence="6">
    <location>
        <position position="613"/>
    </location>
</feature>
<protein>
    <recommendedName>
        <fullName evidence="2">histidine kinase</fullName>
        <ecNumber evidence="2">2.7.13.3</ecNumber>
    </recommendedName>
</protein>
<keyword evidence="3 6" id="KW-0597">Phosphoprotein</keyword>
<name>A0ABQ6BJ14_9CAUL</name>
<feature type="region of interest" description="Disordered" evidence="7">
    <location>
        <begin position="471"/>
        <end position="505"/>
    </location>
</feature>
<dbReference type="Gene3D" id="3.40.50.2300">
    <property type="match status" value="1"/>
</dbReference>
<dbReference type="SUPFAM" id="SSF55874">
    <property type="entry name" value="ATPase domain of HSP90 chaperone/DNA topoisomerase II/histidine kinase"/>
    <property type="match status" value="1"/>
</dbReference>
<dbReference type="Pfam" id="PF00512">
    <property type="entry name" value="HisKA"/>
    <property type="match status" value="1"/>
</dbReference>
<dbReference type="Pfam" id="PF02518">
    <property type="entry name" value="HATPase_c"/>
    <property type="match status" value="1"/>
</dbReference>
<proteinExistence type="predicted"/>
<evidence type="ECO:0000256" key="1">
    <source>
        <dbReference type="ARBA" id="ARBA00000085"/>
    </source>
</evidence>
<feature type="compositionally biased region" description="Low complexity" evidence="7">
    <location>
        <begin position="483"/>
        <end position="505"/>
    </location>
</feature>
<feature type="transmembrane region" description="Helical" evidence="8">
    <location>
        <begin position="103"/>
        <end position="123"/>
    </location>
</feature>
<dbReference type="EC" id="2.7.13.3" evidence="2"/>
<comment type="catalytic activity">
    <reaction evidence="1">
        <text>ATP + protein L-histidine = ADP + protein N-phospho-L-histidine.</text>
        <dbReference type="EC" id="2.7.13.3"/>
    </reaction>
</comment>
<evidence type="ECO:0000259" key="10">
    <source>
        <dbReference type="PROSITE" id="PS50110"/>
    </source>
</evidence>
<evidence type="ECO:0000313" key="12">
    <source>
        <dbReference type="Proteomes" id="UP001156921"/>
    </source>
</evidence>
<evidence type="ECO:0000256" key="8">
    <source>
        <dbReference type="SAM" id="Phobius"/>
    </source>
</evidence>
<dbReference type="InterPro" id="IPR004358">
    <property type="entry name" value="Sig_transdc_His_kin-like_C"/>
</dbReference>
<dbReference type="PANTHER" id="PTHR43047:SF78">
    <property type="entry name" value="SENSORY_REGULATORY PROTEIN RPFC"/>
    <property type="match status" value="1"/>
</dbReference>
<sequence>MITGRAKTLIPGTRMAIATADMPADESVADPGDWAGAIRQRRKALLQRLGMASASALIFSPLLGWSLSFAWVVGYFVVQLLDLWVFAPIVSGKTERLRGLRRVAGWIMLSVNAAYFGSLSVPLWMTGGAMGGICAVMLLSAAAIYAVVNAPRSTSVMLMTASIQFLYLAATPVFMAIHGATPGFVTAAAIAVGVFITYCLSTWQRMNEARLSESAARVEAEEKRAQAEHIMAGRSAFLAAIGHDLRTPISAILTGAAELERGATDAAARSQAHLITDAGFMMKAMLDDLLDHAKLEAGHMTVDQVDFNLRDLLNQTTRLWRGPARAKGLKLRVEGAACIPASVRGDPMRVRQVLNNLISNAMKFTETGSITLRLNAWSEEPAGHAVLITVEDTGPGMTADQVSRLFTPFDQTMSGVSAVHGGTGLGLAISRQLAELMGGRVTVRTRPGAGASFTLSLSLLQGDAVAAAPQALDQESRDAVAHALSGRPASPSAPAPAAQPLAPASRPVAAAAPTAPVPEALSAEAMAARILGSVADPMDIAVAAGAQPDPVMEDGEEDEDRPMRVLVVDDHDINRRAIQLILQPLGCDIATAADGMAALKICEHTAFDLIFMDVRMPELDGRETTRRIRAGDGPNAGVPIIAVTADTAAEDIAACTAAGMTYFVPKPITPPMLLGAITHVMTMAQADEAPEPETVAA</sequence>
<keyword evidence="8" id="KW-0812">Transmembrane</keyword>
<dbReference type="PRINTS" id="PR00344">
    <property type="entry name" value="BCTRLSENSOR"/>
</dbReference>
<evidence type="ECO:0000256" key="2">
    <source>
        <dbReference type="ARBA" id="ARBA00012438"/>
    </source>
</evidence>
<dbReference type="Gene3D" id="1.10.287.130">
    <property type="match status" value="1"/>
</dbReference>
<comment type="caution">
    <text evidence="11">The sequence shown here is derived from an EMBL/GenBank/DDBJ whole genome shotgun (WGS) entry which is preliminary data.</text>
</comment>
<gene>
    <name evidence="11" type="ORF">GCM10007859_04970</name>
</gene>
<keyword evidence="4" id="KW-0808">Transferase</keyword>
<dbReference type="Proteomes" id="UP001156921">
    <property type="component" value="Unassembled WGS sequence"/>
</dbReference>
<dbReference type="SMART" id="SM00448">
    <property type="entry name" value="REC"/>
    <property type="match status" value="1"/>
</dbReference>
<feature type="transmembrane region" description="Helical" evidence="8">
    <location>
        <begin position="155"/>
        <end position="177"/>
    </location>
</feature>
<dbReference type="CDD" id="cd00082">
    <property type="entry name" value="HisKA"/>
    <property type="match status" value="1"/>
</dbReference>
<dbReference type="InterPro" id="IPR001789">
    <property type="entry name" value="Sig_transdc_resp-reg_receiver"/>
</dbReference>
<organism evidence="11 12">
    <name type="scientific">Brevundimonas denitrificans</name>
    <dbReference type="NCBI Taxonomy" id="1443434"/>
    <lineage>
        <taxon>Bacteria</taxon>
        <taxon>Pseudomonadati</taxon>
        <taxon>Pseudomonadota</taxon>
        <taxon>Alphaproteobacteria</taxon>
        <taxon>Caulobacterales</taxon>
        <taxon>Caulobacteraceae</taxon>
        <taxon>Brevundimonas</taxon>
    </lineage>
</organism>
<dbReference type="Pfam" id="PF00072">
    <property type="entry name" value="Response_reg"/>
    <property type="match status" value="1"/>
</dbReference>
<dbReference type="PANTHER" id="PTHR43047">
    <property type="entry name" value="TWO-COMPONENT HISTIDINE PROTEIN KINASE"/>
    <property type="match status" value="1"/>
</dbReference>
<dbReference type="CDD" id="cd16922">
    <property type="entry name" value="HATPase_EvgS-ArcB-TorS-like"/>
    <property type="match status" value="1"/>
</dbReference>
<dbReference type="SMART" id="SM00388">
    <property type="entry name" value="HisKA"/>
    <property type="match status" value="1"/>
</dbReference>
<reference evidence="12" key="1">
    <citation type="journal article" date="2019" name="Int. J. Syst. Evol. Microbiol.">
        <title>The Global Catalogue of Microorganisms (GCM) 10K type strain sequencing project: providing services to taxonomists for standard genome sequencing and annotation.</title>
        <authorList>
            <consortium name="The Broad Institute Genomics Platform"/>
            <consortium name="The Broad Institute Genome Sequencing Center for Infectious Disease"/>
            <person name="Wu L."/>
            <person name="Ma J."/>
        </authorList>
    </citation>
    <scope>NUCLEOTIDE SEQUENCE [LARGE SCALE GENOMIC DNA]</scope>
    <source>
        <strain evidence="12">NBRC 110107</strain>
    </source>
</reference>
<dbReference type="CDD" id="cd17546">
    <property type="entry name" value="REC_hyHK_CKI1_RcsC-like"/>
    <property type="match status" value="1"/>
</dbReference>
<dbReference type="InterPro" id="IPR003661">
    <property type="entry name" value="HisK_dim/P_dom"/>
</dbReference>
<accession>A0ABQ6BJ14</accession>
<evidence type="ECO:0000256" key="7">
    <source>
        <dbReference type="SAM" id="MobiDB-lite"/>
    </source>
</evidence>
<evidence type="ECO:0000256" key="4">
    <source>
        <dbReference type="ARBA" id="ARBA00022679"/>
    </source>
</evidence>
<keyword evidence="12" id="KW-1185">Reference proteome</keyword>
<dbReference type="InterPro" id="IPR036097">
    <property type="entry name" value="HisK_dim/P_sf"/>
</dbReference>
<feature type="transmembrane region" description="Helical" evidence="8">
    <location>
        <begin position="45"/>
        <end position="63"/>
    </location>
</feature>
<keyword evidence="8" id="KW-0472">Membrane</keyword>
<evidence type="ECO:0000259" key="9">
    <source>
        <dbReference type="PROSITE" id="PS50109"/>
    </source>
</evidence>
<feature type="domain" description="Response regulatory" evidence="10">
    <location>
        <begin position="564"/>
        <end position="681"/>
    </location>
</feature>
<dbReference type="EMBL" id="BSOY01000006">
    <property type="protein sequence ID" value="GLS00491.1"/>
    <property type="molecule type" value="Genomic_DNA"/>
</dbReference>
<feature type="domain" description="Histidine kinase" evidence="9">
    <location>
        <begin position="240"/>
        <end position="461"/>
    </location>
</feature>
<evidence type="ECO:0000256" key="5">
    <source>
        <dbReference type="ARBA" id="ARBA00022777"/>
    </source>
</evidence>
<feature type="transmembrane region" description="Helical" evidence="8">
    <location>
        <begin position="69"/>
        <end position="91"/>
    </location>
</feature>
<keyword evidence="8" id="KW-1133">Transmembrane helix</keyword>